<dbReference type="InterPro" id="IPR029526">
    <property type="entry name" value="PGBD"/>
</dbReference>
<sequence length="201" mass="23188">MTYVQCVDICDNWSIEQKTGEVSLEFDNNDLFYFARKFHNEFNENLAKAIIPGSILCIDESMCQWMGKIDKDPVEPSEYSSKKKFAEHLATIATMLQLTELCCSTTNLKNEVTRYIKDHGNVKFHRPAVFDEYNEYRSAIDILNNLYNSSSSQLKGKRIQRHCISCHKRTTTGCKCSMPQAMCSNCWANHIRNTYNPIRTG</sequence>
<dbReference type="OrthoDB" id="2409026at2759"/>
<dbReference type="Pfam" id="PF13843">
    <property type="entry name" value="DDE_Tnp_1_7"/>
    <property type="match status" value="1"/>
</dbReference>
<comment type="caution">
    <text evidence="2">The sequence shown here is derived from an EMBL/GenBank/DDBJ whole genome shotgun (WGS) entry which is preliminary data.</text>
</comment>
<feature type="domain" description="PiggyBac transposable element-derived protein" evidence="1">
    <location>
        <begin position="28"/>
        <end position="71"/>
    </location>
</feature>
<evidence type="ECO:0000313" key="3">
    <source>
        <dbReference type="Proteomes" id="UP000789706"/>
    </source>
</evidence>
<dbReference type="AlphaFoldDB" id="A0A9N9D2P2"/>
<reference evidence="2" key="1">
    <citation type="submission" date="2021-06" db="EMBL/GenBank/DDBJ databases">
        <authorList>
            <person name="Kallberg Y."/>
            <person name="Tangrot J."/>
            <person name="Rosling A."/>
        </authorList>
    </citation>
    <scope>NUCLEOTIDE SEQUENCE</scope>
    <source>
        <strain evidence="2">AZ414A</strain>
    </source>
</reference>
<name>A0A9N9D2P2_9GLOM</name>
<organism evidence="2 3">
    <name type="scientific">Diversispora eburnea</name>
    <dbReference type="NCBI Taxonomy" id="1213867"/>
    <lineage>
        <taxon>Eukaryota</taxon>
        <taxon>Fungi</taxon>
        <taxon>Fungi incertae sedis</taxon>
        <taxon>Mucoromycota</taxon>
        <taxon>Glomeromycotina</taxon>
        <taxon>Glomeromycetes</taxon>
        <taxon>Diversisporales</taxon>
        <taxon>Diversisporaceae</taxon>
        <taxon>Diversispora</taxon>
    </lineage>
</organism>
<gene>
    <name evidence="2" type="ORF">DEBURN_LOCUS10483</name>
</gene>
<dbReference type="EMBL" id="CAJVPK010003156">
    <property type="protein sequence ID" value="CAG8623942.1"/>
    <property type="molecule type" value="Genomic_DNA"/>
</dbReference>
<accession>A0A9N9D2P2</accession>
<dbReference type="Proteomes" id="UP000789706">
    <property type="component" value="Unassembled WGS sequence"/>
</dbReference>
<protein>
    <submittedName>
        <fullName evidence="2">3984_t:CDS:1</fullName>
    </submittedName>
</protein>
<evidence type="ECO:0000259" key="1">
    <source>
        <dbReference type="Pfam" id="PF13843"/>
    </source>
</evidence>
<evidence type="ECO:0000313" key="2">
    <source>
        <dbReference type="EMBL" id="CAG8623942.1"/>
    </source>
</evidence>
<proteinExistence type="predicted"/>
<keyword evidence="3" id="KW-1185">Reference proteome</keyword>